<organism evidence="1 2">
    <name type="scientific">Puccinia striiformis</name>
    <dbReference type="NCBI Taxonomy" id="27350"/>
    <lineage>
        <taxon>Eukaryota</taxon>
        <taxon>Fungi</taxon>
        <taxon>Dikarya</taxon>
        <taxon>Basidiomycota</taxon>
        <taxon>Pucciniomycotina</taxon>
        <taxon>Pucciniomycetes</taxon>
        <taxon>Pucciniales</taxon>
        <taxon>Pucciniaceae</taxon>
        <taxon>Puccinia</taxon>
    </lineage>
</organism>
<keyword evidence="2" id="KW-1185">Reference proteome</keyword>
<evidence type="ECO:0000313" key="2">
    <source>
        <dbReference type="Proteomes" id="UP000238274"/>
    </source>
</evidence>
<comment type="caution">
    <text evidence="1">The sequence shown here is derived from an EMBL/GenBank/DDBJ whole genome shotgun (WGS) entry which is preliminary data.</text>
</comment>
<name>A0A2S4W9Q7_9BASI</name>
<dbReference type="EMBL" id="PKSM01000064">
    <property type="protein sequence ID" value="POW18488.1"/>
    <property type="molecule type" value="Genomic_DNA"/>
</dbReference>
<dbReference type="Proteomes" id="UP000238274">
    <property type="component" value="Unassembled WGS sequence"/>
</dbReference>
<dbReference type="VEuPathDB" id="FungiDB:PSHT_05759"/>
<gene>
    <name evidence="1" type="ORF">PSHT_05759</name>
</gene>
<dbReference type="OrthoDB" id="10592822at2759"/>
<reference evidence="1 2" key="1">
    <citation type="submission" date="2017-12" db="EMBL/GenBank/DDBJ databases">
        <title>Gene loss provides genomic basis for host adaptation in cereal stripe rust fungi.</title>
        <authorList>
            <person name="Xia C."/>
        </authorList>
    </citation>
    <scope>NUCLEOTIDE SEQUENCE [LARGE SCALE GENOMIC DNA]</scope>
    <source>
        <strain evidence="1 2">93TX-2</strain>
    </source>
</reference>
<dbReference type="AlphaFoldDB" id="A0A2S4W9Q7"/>
<reference evidence="2" key="3">
    <citation type="journal article" date="2018" name="Mol. Plant Microbe Interact.">
        <title>Genome sequence resources for the wheat stripe rust pathogen (Puccinia striiformis f. sp. tritici) and the barley stripe rust pathogen (Puccinia striiformis f. sp. hordei).</title>
        <authorList>
            <person name="Xia C."/>
            <person name="Wang M."/>
            <person name="Yin C."/>
            <person name="Cornejo O.E."/>
            <person name="Hulbert S.H."/>
            <person name="Chen X."/>
        </authorList>
    </citation>
    <scope>NUCLEOTIDE SEQUENCE [LARGE SCALE GENOMIC DNA]</scope>
    <source>
        <strain evidence="2">93TX-2</strain>
    </source>
</reference>
<protein>
    <submittedName>
        <fullName evidence="1">Uncharacterized protein</fullName>
    </submittedName>
</protein>
<sequence length="101" mass="11438">MSLHISRVANTLYAHKEPTRPRLNNASKACEELKLYVLENQFQFMRVECRDAVLADSKDEHGIEEWINAKGNLINGELLIGRLSALASASGNEWNHLEMLC</sequence>
<proteinExistence type="predicted"/>
<feature type="non-terminal residue" evidence="1">
    <location>
        <position position="101"/>
    </location>
</feature>
<reference evidence="2" key="2">
    <citation type="journal article" date="2018" name="BMC Genomics">
        <title>Genomic insights into host adaptation between the wheat stripe rust pathogen (Puccinia striiformis f. sp. tritici) and the barley stripe rust pathogen (Puccinia striiformis f. sp. hordei).</title>
        <authorList>
            <person name="Xia C."/>
            <person name="Wang M."/>
            <person name="Yin C."/>
            <person name="Cornejo O.E."/>
            <person name="Hulbert S.H."/>
            <person name="Chen X."/>
        </authorList>
    </citation>
    <scope>NUCLEOTIDE SEQUENCE [LARGE SCALE GENOMIC DNA]</scope>
    <source>
        <strain evidence="2">93TX-2</strain>
    </source>
</reference>
<evidence type="ECO:0000313" key="1">
    <source>
        <dbReference type="EMBL" id="POW18488.1"/>
    </source>
</evidence>
<accession>A0A2S4W9Q7</accession>